<dbReference type="Gene3D" id="3.40.50.11780">
    <property type="match status" value="2"/>
</dbReference>
<feature type="domain" description="Tail sheath protein C-terminal" evidence="3">
    <location>
        <begin position="424"/>
        <end position="527"/>
    </location>
</feature>
<dbReference type="PANTHER" id="PTHR35861">
    <property type="match status" value="1"/>
</dbReference>
<reference evidence="4 5" key="1">
    <citation type="submission" date="2018-09" db="EMBL/GenBank/DDBJ databases">
        <title>YIM PH21274 draft genome.</title>
        <authorList>
            <person name="Miao C."/>
        </authorList>
    </citation>
    <scope>NUCLEOTIDE SEQUENCE [LARGE SCALE GENOMIC DNA]</scope>
    <source>
        <strain evidence="4 5">YIM PH 21724</strain>
    </source>
</reference>
<feature type="region of interest" description="Disordered" evidence="2">
    <location>
        <begin position="190"/>
        <end position="212"/>
    </location>
</feature>
<name>A0A3A4KBM6_9NOCA</name>
<gene>
    <name evidence="4" type="ORF">D5S18_27185</name>
</gene>
<dbReference type="RefSeq" id="WP_120043927.1">
    <property type="nucleotide sequence ID" value="NZ_QZFU01000036.1"/>
</dbReference>
<dbReference type="AlphaFoldDB" id="A0A3A4KBM6"/>
<organism evidence="4 5">
    <name type="scientific">Nocardia panacis</name>
    <dbReference type="NCBI Taxonomy" id="2340916"/>
    <lineage>
        <taxon>Bacteria</taxon>
        <taxon>Bacillati</taxon>
        <taxon>Actinomycetota</taxon>
        <taxon>Actinomycetes</taxon>
        <taxon>Mycobacteriales</taxon>
        <taxon>Nocardiaceae</taxon>
        <taxon>Nocardia</taxon>
    </lineage>
</organism>
<evidence type="ECO:0000256" key="1">
    <source>
        <dbReference type="ARBA" id="ARBA00008005"/>
    </source>
</evidence>
<protein>
    <submittedName>
        <fullName evidence="4">Phage tail sheath family protein</fullName>
    </submittedName>
</protein>
<dbReference type="PANTHER" id="PTHR35861:SF1">
    <property type="entry name" value="PHAGE TAIL SHEATH PROTEIN"/>
    <property type="match status" value="1"/>
</dbReference>
<evidence type="ECO:0000256" key="2">
    <source>
        <dbReference type="SAM" id="MobiDB-lite"/>
    </source>
</evidence>
<proteinExistence type="inferred from homology"/>
<comment type="caution">
    <text evidence="4">The sequence shown here is derived from an EMBL/GenBank/DDBJ whole genome shotgun (WGS) entry which is preliminary data.</text>
</comment>
<dbReference type="Pfam" id="PF17482">
    <property type="entry name" value="Phage_sheath_1C"/>
    <property type="match status" value="1"/>
</dbReference>
<dbReference type="Proteomes" id="UP000266677">
    <property type="component" value="Unassembled WGS sequence"/>
</dbReference>
<comment type="similarity">
    <text evidence="1">Belongs to the myoviridae tail sheath protein family.</text>
</comment>
<evidence type="ECO:0000259" key="3">
    <source>
        <dbReference type="Pfam" id="PF17482"/>
    </source>
</evidence>
<dbReference type="InterPro" id="IPR052042">
    <property type="entry name" value="Tail_sheath_structural"/>
</dbReference>
<dbReference type="OrthoDB" id="9767864at2"/>
<evidence type="ECO:0000313" key="4">
    <source>
        <dbReference type="EMBL" id="RJO70870.1"/>
    </source>
</evidence>
<accession>A0A3A4KBM6</accession>
<dbReference type="EMBL" id="QZFU01000036">
    <property type="protein sequence ID" value="RJO70870.1"/>
    <property type="molecule type" value="Genomic_DNA"/>
</dbReference>
<keyword evidence="5" id="KW-1185">Reference proteome</keyword>
<dbReference type="InterPro" id="IPR020287">
    <property type="entry name" value="Tail_sheath_C"/>
</dbReference>
<sequence length="535" mass="56964">MPVSPTYPGVYIDELPSAVRTIVGVPTSIAAFVGWAPRGPDEAVHITSFDDYVQNYGGLNANSPMSQAVYQFYLNGGSEAEIVRLAGSGSTAATIQLKPAAAGTPPTGGFPLLTAISKGAWGMNLCVRVDYNTATVDSKLYNLSVFDSGTGTLETYLNVTTDKTSPNYLPNLLSGSQLITLAAAADVTTRPDKHKDLPPGTDPFGDATKAGDPPDGWFSVPAAGSGTDATAVTADDYAGDGASTGIYQLLQTDIFNMLCLPGLLDVTGDINGVQDKALKMCVDRRAMFIVDPPKTWVTVNDAADPTKAHHLTGPNTKNAAIYFPNIRMGNPLHKGAVESFPPCGVLAGIWASTDVARGVWKAPAGTDASLNGVDSLGGAKPLKITDPQNGILNPLGINCLRVFPVIGPVSWGARTMRGADRLADQWKYLPVRRLALFLEESLYRGTQWVVFEPNDEPLWSSIRLNVGAFMNNLFRQGAFQGQTPQQAYLVKCDSTNNPQNDIDRGIVNILVGFAPLKPAEFVIIHIQQLAGQIQV</sequence>
<evidence type="ECO:0000313" key="5">
    <source>
        <dbReference type="Proteomes" id="UP000266677"/>
    </source>
</evidence>